<name>A9E9M4_9FLAO</name>
<dbReference type="Pfam" id="PF14891">
    <property type="entry name" value="Peptidase_M91"/>
    <property type="match status" value="1"/>
</dbReference>
<keyword evidence="1" id="KW-0732">Signal</keyword>
<sequence length="2693" mass="303897">MKNVIAFLCLLVSFGFMQAQQSSPNGQDEIALPTIIPPSPTVANLMRFEEVSVDLYSGQPSIGIPLGSVTISDMLNYPIGIQYNTQGVRIDERSGWLGTGFSMATGGVISRTVRGLPDENNSQLLGRGVFHNGYENFNNLSPAQKEEFLWKTANGLDKYDSQYDLYQYNFFGRSGRFIVKNVQGQLTPVIIGSDTNDIITIYHNVDFEITKFEVTDTNGYIYTFEETSSNVIYNNTVTTSQYGNTSSGSTTMGDGAINAWHLKDVRLPNDIVLCSFTYQDVQENYHTPVSTTRNQLIGNPDFGTTQVRGINQGMLLPKIISSSQHILSTQKYVDEVTMRDGTKIKYNLDSNGHPEFLANTVNTNISSGGKLNTIQIFQPNGNLHKQINFSYTTSSNNRLFLTGVTEVFGSENLQYSLDYKNLNELPGFGSELKDTWGYYNGDYNTIATHSITTIGRVVNPTKITTGTLASITYPLGGKKEFTFQSNDFSYQGIQNYDYTKIPANRQVYNRYGSLYIQQGQQISNNKLLLYIDDGQKIQLGKSNLITQSCADVSKHTISLSKVEPKPGVSVTPPSNGNYLGAQVSDFQYVANDFAYTFNVNTTTDYPSITSGWYFVELRTPQDEITQCDFSQTGVDITIDLKYTEYNLVTKVMKGGGLRIKEVVFTDEGTEAQKTTYNYRDNHLVEDFTVASMDDYVSSGSYEANLNKRTYYKGKMHPFVSRYECGGLDRTIYRDPYLVEYQVTRDLNEVLTPTTKGNYVGYKKVYVKKEEVGNGQSASNASNNGGELYTFISPRDIEILTSDNTDYPFLPVENKDYKRGVLEKKQVFDKDQKLLIEETYTYTDVSSIAETSYTTFETQSVDCPWDQFYNSYTNYSQGNVENHGEFCGPGVGQDVTVGTCHSSNSDPNANSGTDVIFSAFNYIKGILLPNQTIRTEYFYDENDVQSQTVTTTNTIYNTKNRVTEKTTAFLEGGITTTYKEEILYPYDYELSEYTTAEQTDLNKMVTLNQIEAPVQTKQYKNGSLVYDTQRIFKEFYPNIIKVSEIKSAKSNTARQSRVQFHGYTNFGQPIEVSQTDGTRISYVWGYDSMYPIAKLENVSYASMSSAQTTALANVYTGSNADVDTVTENILQLALDDLRAEFPDAMVTTLTYDPLVGMTRTTDPRGYTSYFEYDDLHRLKQVKDAEKNILSANEYFYKNGNNSLDNYVKSTTYQKATQDGLNIKHWDKIESINYADGLGRAKQAIGIRQGGNGQDIVTPFEYDELGRQVKEFLPYATVSLNGSIHSDMFTDQATFYNTAKYENTTNPYSEKSLENSPLARVLEQGAPGNAWQLDTTSDTDHTIKMEYQTNTHNGVFTDMDYDNVKRFSVSYTGNGFTNMSLDDDGYYLAGELYKSIVKDENWQPNQNQSNQNHANDHTAIEFTDKLGRVVLKRTFNNNVRHDTYYIYDDYGNLTHVVPPLVDVSDSISNDELTNLCYQYTYDHRNRLIQKQLPAKEKEYIVYDKLDRPVLTQDANLRAENKWLFTKYDVFGRIAYTGLVIHSGDRTVLQAQMDSANTYETRSIAATSIGNTSIFYTNANYPNDTSVIILTVNYYDDYSWDTQNSLEANYNLNPTLLEDVDAITWKKNADDSWTNSGFITDATIEGDGYIEYTIGNEDKRMMVGLSHQATASSISYQAINYRIYTGYNNNRVYVYNDSNSPESIPVTYSEQGDTFRVERYEDQILFKKNGDIFHVIDITYSGILVGNGVVYSTGTELENIHVGYSVYGQSFAENVKGLPTGGKVRTIGTNDWTTSESYYDEKARAIHVTSKNEYLDTQDAVSSRLDFTGKPLETRTTHIRAKTSPIVTTDAYVYDENSRLLYQTKQINAGAKELIARHHYDALGQLEMKQVGGKLPSISSYTNIVNLSVSGNTISKITGSNTWDAGLTTDTSITADGYVSYQIPQDNEPVIVGLSETAGTSGYTSMNYAIYTTSWGAVRVYENGVNKGDKTTYFTGDTFKIERRGTNIYYLKNDELFYMSSVVDTGNPLLGDVSIYSTGAKIEDLVLVDLEKELQEVGFNYNVRGWLKGINNVNHQENDLFSFAIKYNDITDPTKKLFNGNISSTLWKTKGQDNSLKSYEYTYDALNRITNATDNTGNYNLGLVKYDRNGNITTLTREGHINATATSFDTMDDLSYQYSGNQLLNVTDASNVSFGFNDGNVHSSIDPTDVNNDYSYDANGNMVKDKNKNISLITYNYLNLPTQITFDNGSTISYIYDASGVKLEKEVNNSMFAGATYTYYAGNYIYKRGNSHGQSNVVLTFFNTEEGYVEPQFASNTPKIIGFSYTYQYKDHLGNIRLSYEDMNGDGNISPETEIKEENHYYPFGLKHKGYNGTITGRDHNYGYNGKEEQNELNLNWSDYGARNYEASIGRFMNIDRFAEKYESMNPYQYTFNNPIRFIDVNGDYVYINDGKTEDSRFRYNNGKREYRNDSGDWVGVDKAYMSDYVMKAFNEIETLEKSGKTGKGLVDYFSGSEHDVTIKKSQGNAQASGGVVSMNLNEKVKISTQAGYIETPNYVTLGHEMSHIRDDYTRGYAETNKLWYYTDAGKRIADGEIYATHIENMIRQESGLPLRTHYETHKSYTYTNQGLKISYPGAEKSRIIDMNGNSRYYNTNGDRINPSPGVAKDVYGGEIYKSRFNYKNRGVKITLQSRGIKTN</sequence>
<dbReference type="NCBIfam" id="TIGR03696">
    <property type="entry name" value="Rhs_assc_core"/>
    <property type="match status" value="1"/>
</dbReference>
<dbReference type="Pfam" id="PF20041">
    <property type="entry name" value="DUF6443"/>
    <property type="match status" value="1"/>
</dbReference>
<dbReference type="HOGENOM" id="CLU_231715_0_0_10"/>
<dbReference type="eggNOG" id="COG3209">
    <property type="taxonomic scope" value="Bacteria"/>
</dbReference>
<dbReference type="STRING" id="391587.KAOT1_00380"/>
<dbReference type="Proteomes" id="UP000002945">
    <property type="component" value="Unassembled WGS sequence"/>
</dbReference>
<dbReference type="InterPro" id="IPR022385">
    <property type="entry name" value="Rhs_assc_core"/>
</dbReference>
<feature type="signal peptide" evidence="1">
    <location>
        <begin position="1"/>
        <end position="19"/>
    </location>
</feature>
<dbReference type="EMBL" id="ABIB01000014">
    <property type="protein sequence ID" value="EDP94686.1"/>
    <property type="molecule type" value="Genomic_DNA"/>
</dbReference>
<dbReference type="InterPro" id="IPR028208">
    <property type="entry name" value="Effector_pro_NleD-like"/>
</dbReference>
<comment type="caution">
    <text evidence="3">The sequence shown here is derived from an EMBL/GenBank/DDBJ whole genome shotgun (WGS) entry which is preliminary data.</text>
</comment>
<reference evidence="3 4" key="1">
    <citation type="journal article" date="2011" name="J. Bacteriol.">
        <title>Genome sequence of the algicidal bacterium Kordia algicida OT-1.</title>
        <authorList>
            <person name="Lee H.S."/>
            <person name="Kang S.G."/>
            <person name="Kwon K.K."/>
            <person name="Lee J.H."/>
            <person name="Kim S.J."/>
        </authorList>
    </citation>
    <scope>NUCLEOTIDE SEQUENCE [LARGE SCALE GENOMIC DNA]</scope>
    <source>
        <strain evidence="3 4">OT-1</strain>
    </source>
</reference>
<evidence type="ECO:0000256" key="1">
    <source>
        <dbReference type="SAM" id="SignalP"/>
    </source>
</evidence>
<protein>
    <submittedName>
        <fullName evidence="3">Cell well associated RhsD protein</fullName>
    </submittedName>
</protein>
<dbReference type="OrthoDB" id="9814627at2"/>
<accession>A9E9M4</accession>
<dbReference type="InterPro" id="IPR045619">
    <property type="entry name" value="DUF6443"/>
</dbReference>
<organism evidence="3 4">
    <name type="scientific">Kordia algicida OT-1</name>
    <dbReference type="NCBI Taxonomy" id="391587"/>
    <lineage>
        <taxon>Bacteria</taxon>
        <taxon>Pseudomonadati</taxon>
        <taxon>Bacteroidota</taxon>
        <taxon>Flavobacteriia</taxon>
        <taxon>Flavobacteriales</taxon>
        <taxon>Flavobacteriaceae</taxon>
        <taxon>Kordia</taxon>
    </lineage>
</organism>
<dbReference type="PANTHER" id="PTHR32305">
    <property type="match status" value="1"/>
</dbReference>
<evidence type="ECO:0000313" key="3">
    <source>
        <dbReference type="EMBL" id="EDP94686.1"/>
    </source>
</evidence>
<dbReference type="Gene3D" id="2.180.10.10">
    <property type="entry name" value="RHS repeat-associated core"/>
    <property type="match status" value="1"/>
</dbReference>
<evidence type="ECO:0000313" key="4">
    <source>
        <dbReference type="Proteomes" id="UP000002945"/>
    </source>
</evidence>
<keyword evidence="4" id="KW-1185">Reference proteome</keyword>
<gene>
    <name evidence="3" type="ORF">KAOT1_00380</name>
</gene>
<dbReference type="InterPro" id="IPR050708">
    <property type="entry name" value="T6SS_VgrG/RHS"/>
</dbReference>
<evidence type="ECO:0000259" key="2">
    <source>
        <dbReference type="Pfam" id="PF20041"/>
    </source>
</evidence>
<dbReference type="RefSeq" id="WP_007092660.1">
    <property type="nucleotide sequence ID" value="NZ_CP142125.1"/>
</dbReference>
<feature type="domain" description="DUF6443" evidence="2">
    <location>
        <begin position="1208"/>
        <end position="1342"/>
    </location>
</feature>
<feature type="chain" id="PRO_5002734579" evidence="1">
    <location>
        <begin position="20"/>
        <end position="2693"/>
    </location>
</feature>
<dbReference type="PANTHER" id="PTHR32305:SF15">
    <property type="entry name" value="PROTEIN RHSA-RELATED"/>
    <property type="match status" value="1"/>
</dbReference>
<proteinExistence type="predicted"/>